<keyword evidence="2" id="KW-1003">Cell membrane</keyword>
<accession>A0A5C4XR99</accession>
<proteinExistence type="predicted"/>
<dbReference type="GO" id="GO:0004713">
    <property type="term" value="F:protein tyrosine kinase activity"/>
    <property type="evidence" value="ECO:0007669"/>
    <property type="project" value="TreeGrafter"/>
</dbReference>
<reference evidence="8 9" key="1">
    <citation type="submission" date="2019-06" db="EMBL/GenBank/DDBJ databases">
        <title>The draft genome of Rhizobium smilacinae PTYR-5.</title>
        <authorList>
            <person name="Liu L."/>
            <person name="Li L."/>
            <person name="Zhang X."/>
        </authorList>
    </citation>
    <scope>NUCLEOTIDE SEQUENCE [LARGE SCALE GENOMIC DNA]</scope>
    <source>
        <strain evidence="8 9">PTYR-5</strain>
    </source>
</reference>
<gene>
    <name evidence="8" type="ORF">FHP24_06165</name>
</gene>
<protein>
    <submittedName>
        <fullName evidence="8">Exopolysaccharide biosynthesis protein</fullName>
    </submittedName>
</protein>
<keyword evidence="4 6" id="KW-1133">Transmembrane helix</keyword>
<dbReference type="GO" id="GO:0005886">
    <property type="term" value="C:plasma membrane"/>
    <property type="evidence" value="ECO:0007669"/>
    <property type="project" value="UniProtKB-SubCell"/>
</dbReference>
<dbReference type="InterPro" id="IPR050445">
    <property type="entry name" value="Bact_polysacc_biosynth/exp"/>
</dbReference>
<dbReference type="SUPFAM" id="SSF52540">
    <property type="entry name" value="P-loop containing nucleoside triphosphate hydrolases"/>
    <property type="match status" value="1"/>
</dbReference>
<dbReference type="InterPro" id="IPR027417">
    <property type="entry name" value="P-loop_NTPase"/>
</dbReference>
<evidence type="ECO:0000256" key="2">
    <source>
        <dbReference type="ARBA" id="ARBA00022475"/>
    </source>
</evidence>
<keyword evidence="5 6" id="KW-0472">Membrane</keyword>
<evidence type="ECO:0000256" key="6">
    <source>
        <dbReference type="SAM" id="Phobius"/>
    </source>
</evidence>
<evidence type="ECO:0000256" key="3">
    <source>
        <dbReference type="ARBA" id="ARBA00022692"/>
    </source>
</evidence>
<keyword evidence="9" id="KW-1185">Reference proteome</keyword>
<evidence type="ECO:0000259" key="7">
    <source>
        <dbReference type="Pfam" id="PF02706"/>
    </source>
</evidence>
<sequence length="547" mass="58800">MTFDRPGPVERASRIWPLDNAPKDNRVDGPVMFLKLVFAIAWRYKIRLLACMFSGIVAAALYAQSLPRTYDATATMLLEPRQFANASSVLQQGLDLNSAESELQIILSERLLSAVFESLKLYESPELAPQPAGLLKSTITGAIELVRSTFSAQPGESDVSALTQGPEENLKRVAFANFIERVSARRVGQSYVVAVGYWSTDPAQPARVANAIISGYILQSVTSKEQVASAGTETLQGRLDALSAQVETARQAMKEGTLPKAATPDADAKITGAALSPLAPSSPRTSLIVAFGGILGLFVGMAGLAMSIAFDRRVRDPKDLQLETTLPCMAQIPETGGRLKMATRVGASQRLQRHAAAIRDLRTLIDISYTLKKGEKNAVIALAGHSRDAGSSALALSLADMLKRSGRTATLFWCGEQIRGVTGGPLASLADAAISDADIADMVFEQRNGVAILPVLSRDTATNVYSNFRHPRIREIIEAARQKGDVIIDLPALDSSLDALALASQSDAVVIVARWGRTTREAVKDAEQQFRRAGANLVGYVINRQRS</sequence>
<evidence type="ECO:0000313" key="9">
    <source>
        <dbReference type="Proteomes" id="UP000311605"/>
    </source>
</evidence>
<comment type="caution">
    <text evidence="8">The sequence shown here is derived from an EMBL/GenBank/DDBJ whole genome shotgun (WGS) entry which is preliminary data.</text>
</comment>
<dbReference type="OrthoDB" id="8404680at2"/>
<dbReference type="AlphaFoldDB" id="A0A5C4XR99"/>
<dbReference type="Gene3D" id="3.40.50.300">
    <property type="entry name" value="P-loop containing nucleotide triphosphate hydrolases"/>
    <property type="match status" value="1"/>
</dbReference>
<feature type="domain" description="Polysaccharide chain length determinant N-terminal" evidence="7">
    <location>
        <begin position="38"/>
        <end position="118"/>
    </location>
</feature>
<dbReference type="EMBL" id="VDMN01000001">
    <property type="protein sequence ID" value="TNM65819.1"/>
    <property type="molecule type" value="Genomic_DNA"/>
</dbReference>
<feature type="transmembrane region" description="Helical" evidence="6">
    <location>
        <begin position="287"/>
        <end position="310"/>
    </location>
</feature>
<evidence type="ECO:0000313" key="8">
    <source>
        <dbReference type="EMBL" id="TNM65819.1"/>
    </source>
</evidence>
<name>A0A5C4XR99_9HYPH</name>
<keyword evidence="3 6" id="KW-0812">Transmembrane</keyword>
<evidence type="ECO:0000256" key="1">
    <source>
        <dbReference type="ARBA" id="ARBA00004651"/>
    </source>
</evidence>
<dbReference type="PANTHER" id="PTHR32309">
    <property type="entry name" value="TYROSINE-PROTEIN KINASE"/>
    <property type="match status" value="1"/>
</dbReference>
<dbReference type="RefSeq" id="WP_139674337.1">
    <property type="nucleotide sequence ID" value="NZ_VDMN01000001.1"/>
</dbReference>
<dbReference type="PANTHER" id="PTHR32309:SF13">
    <property type="entry name" value="FERRIC ENTEROBACTIN TRANSPORT PROTEIN FEPE"/>
    <property type="match status" value="1"/>
</dbReference>
<comment type="subcellular location">
    <subcellularLocation>
        <location evidence="1">Cell membrane</location>
        <topology evidence="1">Multi-pass membrane protein</topology>
    </subcellularLocation>
</comment>
<organism evidence="8 9">
    <name type="scientific">Aliirhizobium smilacinae</name>
    <dbReference type="NCBI Taxonomy" id="1395944"/>
    <lineage>
        <taxon>Bacteria</taxon>
        <taxon>Pseudomonadati</taxon>
        <taxon>Pseudomonadota</taxon>
        <taxon>Alphaproteobacteria</taxon>
        <taxon>Hyphomicrobiales</taxon>
        <taxon>Rhizobiaceae</taxon>
        <taxon>Aliirhizobium</taxon>
    </lineage>
</organism>
<dbReference type="Proteomes" id="UP000311605">
    <property type="component" value="Unassembled WGS sequence"/>
</dbReference>
<evidence type="ECO:0000256" key="5">
    <source>
        <dbReference type="ARBA" id="ARBA00023136"/>
    </source>
</evidence>
<dbReference type="Pfam" id="PF02706">
    <property type="entry name" value="Wzz"/>
    <property type="match status" value="1"/>
</dbReference>
<evidence type="ECO:0000256" key="4">
    <source>
        <dbReference type="ARBA" id="ARBA00022989"/>
    </source>
</evidence>
<dbReference type="InterPro" id="IPR003856">
    <property type="entry name" value="LPS_length_determ_N"/>
</dbReference>